<evidence type="ECO:0000256" key="3">
    <source>
        <dbReference type="ARBA" id="ARBA00022729"/>
    </source>
</evidence>
<feature type="chain" id="PRO_5041429069" evidence="4">
    <location>
        <begin position="22"/>
        <end position="420"/>
    </location>
</feature>
<keyword evidence="3 4" id="KW-0732">Signal</keyword>
<protein>
    <submittedName>
        <fullName evidence="5">Extracellular solute-binding protein</fullName>
    </submittedName>
</protein>
<proteinExistence type="inferred from homology"/>
<keyword evidence="6" id="KW-1185">Reference proteome</keyword>
<dbReference type="Gene3D" id="3.40.190.10">
    <property type="entry name" value="Periplasmic binding protein-like II"/>
    <property type="match status" value="1"/>
</dbReference>
<dbReference type="GO" id="GO:0055052">
    <property type="term" value="C:ATP-binding cassette (ABC) transporter complex, substrate-binding subunit-containing"/>
    <property type="evidence" value="ECO:0007669"/>
    <property type="project" value="TreeGrafter"/>
</dbReference>
<feature type="signal peptide" evidence="4">
    <location>
        <begin position="1"/>
        <end position="21"/>
    </location>
</feature>
<keyword evidence="2" id="KW-0813">Transport</keyword>
<dbReference type="AlphaFoldDB" id="A0AA41QSV1"/>
<evidence type="ECO:0000313" key="5">
    <source>
        <dbReference type="EMBL" id="MCI4656849.1"/>
    </source>
</evidence>
<comment type="caution">
    <text evidence="5">The sequence shown here is derived from an EMBL/GenBank/DDBJ whole genome shotgun (WGS) entry which is preliminary data.</text>
</comment>
<evidence type="ECO:0000313" key="6">
    <source>
        <dbReference type="Proteomes" id="UP001165341"/>
    </source>
</evidence>
<sequence>MQRRTSRWMIGAGLTMAGALALTGCSSSFGGTTSGSTGSAGDLTSDSSKSLTVLIGSSGDAETKAVNAAVASWSSSSGTKATVSVASDLNQQLAQGFAAKKPADVFYLSTDALAGYASNGSLLAYGDSLANKDDFYPSLVKSFTYDGQFYCAPKDFSTLGLVINTDAWAKAGLTDADIPTTWDQLETVAKKLTTPDQVGLAIGGEYARAGAFMAQAGGNLMNEDSSKATANSAEAVAGLTEVKKLLNDGVLKYAKDVGAGWGGEAFGKQLSAMTIEGNWITGAMSSDYPSVKYTIAELPAGPAGKGTMQFTNCWGIATDSPNQAAALKLVEQLTSKDSQLAFSTAFGPMPSIKSAASDWKAANPVLVPFLNGADYAVGTPTAKGAADVVTELNSKLESLKTGDPQQILDAAQKNLEALLK</sequence>
<evidence type="ECO:0000256" key="1">
    <source>
        <dbReference type="ARBA" id="ARBA00008520"/>
    </source>
</evidence>
<dbReference type="EMBL" id="JALGAR010000001">
    <property type="protein sequence ID" value="MCI4656849.1"/>
    <property type="molecule type" value="Genomic_DNA"/>
</dbReference>
<dbReference type="Pfam" id="PF01547">
    <property type="entry name" value="SBP_bac_1"/>
    <property type="match status" value="1"/>
</dbReference>
<dbReference type="Proteomes" id="UP001165341">
    <property type="component" value="Unassembled WGS sequence"/>
</dbReference>
<dbReference type="SUPFAM" id="SSF53850">
    <property type="entry name" value="Periplasmic binding protein-like II"/>
    <property type="match status" value="1"/>
</dbReference>
<comment type="similarity">
    <text evidence="1">Belongs to the bacterial solute-binding protein 1 family.</text>
</comment>
<dbReference type="PROSITE" id="PS51257">
    <property type="entry name" value="PROKAR_LIPOPROTEIN"/>
    <property type="match status" value="1"/>
</dbReference>
<reference evidence="5" key="1">
    <citation type="submission" date="2022-03" db="EMBL/GenBank/DDBJ databases">
        <title>Cryobacterium sp. nov. strain ZS14-85, isolated from Antarctic soil.</title>
        <authorList>
            <person name="Li J."/>
            <person name="Niu G."/>
        </authorList>
    </citation>
    <scope>NUCLEOTIDE SEQUENCE</scope>
    <source>
        <strain evidence="5">ZS14-85</strain>
    </source>
</reference>
<name>A0AA41QSV1_9MICO</name>
<dbReference type="RefSeq" id="WP_243010904.1">
    <property type="nucleotide sequence ID" value="NZ_JALGAR010000001.1"/>
</dbReference>
<organism evidence="5 6">
    <name type="scientific">Cryobacterium zhongshanensis</name>
    <dbReference type="NCBI Taxonomy" id="2928153"/>
    <lineage>
        <taxon>Bacteria</taxon>
        <taxon>Bacillati</taxon>
        <taxon>Actinomycetota</taxon>
        <taxon>Actinomycetes</taxon>
        <taxon>Micrococcales</taxon>
        <taxon>Microbacteriaceae</taxon>
        <taxon>Cryobacterium</taxon>
    </lineage>
</organism>
<dbReference type="GO" id="GO:0015768">
    <property type="term" value="P:maltose transport"/>
    <property type="evidence" value="ECO:0007669"/>
    <property type="project" value="TreeGrafter"/>
</dbReference>
<dbReference type="PANTHER" id="PTHR30061:SF50">
    <property type="entry name" value="MALTOSE_MALTODEXTRIN-BINDING PERIPLASMIC PROTEIN"/>
    <property type="match status" value="1"/>
</dbReference>
<gene>
    <name evidence="5" type="ORF">MQH31_03350</name>
</gene>
<dbReference type="PANTHER" id="PTHR30061">
    <property type="entry name" value="MALTOSE-BINDING PERIPLASMIC PROTEIN"/>
    <property type="match status" value="1"/>
</dbReference>
<dbReference type="GO" id="GO:0042956">
    <property type="term" value="P:maltodextrin transmembrane transport"/>
    <property type="evidence" value="ECO:0007669"/>
    <property type="project" value="TreeGrafter"/>
</dbReference>
<evidence type="ECO:0000256" key="4">
    <source>
        <dbReference type="SAM" id="SignalP"/>
    </source>
</evidence>
<evidence type="ECO:0000256" key="2">
    <source>
        <dbReference type="ARBA" id="ARBA00022448"/>
    </source>
</evidence>
<accession>A0AA41QSV1</accession>
<dbReference type="InterPro" id="IPR006059">
    <property type="entry name" value="SBP"/>
</dbReference>
<dbReference type="GO" id="GO:1901982">
    <property type="term" value="F:maltose binding"/>
    <property type="evidence" value="ECO:0007669"/>
    <property type="project" value="TreeGrafter"/>
</dbReference>